<dbReference type="Gene3D" id="1.10.443.10">
    <property type="entry name" value="Intergrase catalytic core"/>
    <property type="match status" value="1"/>
</dbReference>
<gene>
    <name evidence="6" type="ORF">KCG34_12295</name>
</gene>
<dbReference type="InterPro" id="IPR002104">
    <property type="entry name" value="Integrase_catalytic"/>
</dbReference>
<dbReference type="SUPFAM" id="SSF56349">
    <property type="entry name" value="DNA breaking-rejoining enzymes"/>
    <property type="match status" value="1"/>
</dbReference>
<dbReference type="KEGG" id="caul:KCG34_12295"/>
<organism evidence="6 7">
    <name type="scientific">Phenylobacterium montanum</name>
    <dbReference type="NCBI Taxonomy" id="2823693"/>
    <lineage>
        <taxon>Bacteria</taxon>
        <taxon>Pseudomonadati</taxon>
        <taxon>Pseudomonadota</taxon>
        <taxon>Alphaproteobacteria</taxon>
        <taxon>Caulobacterales</taxon>
        <taxon>Caulobacteraceae</taxon>
        <taxon>Phenylobacterium</taxon>
    </lineage>
</organism>
<dbReference type="GO" id="GO:0003677">
    <property type="term" value="F:DNA binding"/>
    <property type="evidence" value="ECO:0007669"/>
    <property type="project" value="UniProtKB-KW"/>
</dbReference>
<evidence type="ECO:0000256" key="2">
    <source>
        <dbReference type="ARBA" id="ARBA00022908"/>
    </source>
</evidence>
<evidence type="ECO:0000256" key="1">
    <source>
        <dbReference type="ARBA" id="ARBA00008857"/>
    </source>
</evidence>
<dbReference type="Pfam" id="PF00589">
    <property type="entry name" value="Phage_integrase"/>
    <property type="match status" value="1"/>
</dbReference>
<keyword evidence="7" id="KW-1185">Reference proteome</keyword>
<dbReference type="AlphaFoldDB" id="A0A975IYL7"/>
<dbReference type="Gene3D" id="1.10.150.130">
    <property type="match status" value="1"/>
</dbReference>
<protein>
    <submittedName>
        <fullName evidence="6">Tyrosine-type recombinase/integrase</fullName>
    </submittedName>
</protein>
<evidence type="ECO:0000256" key="3">
    <source>
        <dbReference type="ARBA" id="ARBA00023125"/>
    </source>
</evidence>
<keyword evidence="4" id="KW-0233">DNA recombination</keyword>
<reference evidence="6" key="1">
    <citation type="submission" date="2021-04" db="EMBL/GenBank/DDBJ databases">
        <title>The complete genome sequence of Caulobacter sp. S6.</title>
        <authorList>
            <person name="Tang Y."/>
            <person name="Ouyang W."/>
            <person name="Liu Q."/>
            <person name="Huang B."/>
            <person name="Guo Z."/>
            <person name="Lei P."/>
        </authorList>
    </citation>
    <scope>NUCLEOTIDE SEQUENCE</scope>
    <source>
        <strain evidence="6">S6</strain>
    </source>
</reference>
<dbReference type="InterPro" id="IPR050808">
    <property type="entry name" value="Phage_Integrase"/>
</dbReference>
<dbReference type="EMBL" id="CP073078">
    <property type="protein sequence ID" value="QUD90586.1"/>
    <property type="molecule type" value="Genomic_DNA"/>
</dbReference>
<evidence type="ECO:0000313" key="7">
    <source>
        <dbReference type="Proteomes" id="UP000676409"/>
    </source>
</evidence>
<keyword evidence="2" id="KW-0229">DNA integration</keyword>
<evidence type="ECO:0000256" key="4">
    <source>
        <dbReference type="ARBA" id="ARBA00023172"/>
    </source>
</evidence>
<proteinExistence type="inferred from homology"/>
<feature type="domain" description="Tyr recombinase" evidence="5">
    <location>
        <begin position="166"/>
        <end position="346"/>
    </location>
</feature>
<dbReference type="InterPro" id="IPR011010">
    <property type="entry name" value="DNA_brk_join_enz"/>
</dbReference>
<dbReference type="PANTHER" id="PTHR30629:SF2">
    <property type="entry name" value="PROPHAGE INTEGRASE INTS-RELATED"/>
    <property type="match status" value="1"/>
</dbReference>
<dbReference type="InterPro" id="IPR013762">
    <property type="entry name" value="Integrase-like_cat_sf"/>
</dbReference>
<dbReference type="RefSeq" id="WP_211940636.1">
    <property type="nucleotide sequence ID" value="NZ_CP073078.1"/>
</dbReference>
<name>A0A975IYL7_9CAUL</name>
<keyword evidence="3" id="KW-0238">DNA-binding</keyword>
<dbReference type="Proteomes" id="UP000676409">
    <property type="component" value="Chromosome"/>
</dbReference>
<evidence type="ECO:0000259" key="5">
    <source>
        <dbReference type="PROSITE" id="PS51898"/>
    </source>
</evidence>
<dbReference type="InterPro" id="IPR010998">
    <property type="entry name" value="Integrase_recombinase_N"/>
</dbReference>
<dbReference type="PANTHER" id="PTHR30629">
    <property type="entry name" value="PROPHAGE INTEGRASE"/>
    <property type="match status" value="1"/>
</dbReference>
<accession>A0A975IYL7</accession>
<dbReference type="GO" id="GO:0015074">
    <property type="term" value="P:DNA integration"/>
    <property type="evidence" value="ECO:0007669"/>
    <property type="project" value="UniProtKB-KW"/>
</dbReference>
<comment type="similarity">
    <text evidence="1">Belongs to the 'phage' integrase family.</text>
</comment>
<sequence>MTKRLAKGRFAIYWYVTRGGPLITKFEGENRGAALKAEAEKAGELAALYAEARKPKPPSGQTLRGLIYKYKIAADGFGRLAESTKKHWRRSLDVIDGEFGDLPIKLLEAKSIRVDIVEWRNRRKNTPRQADYDLTVLQRLLSWAKKTGLIEVNPAEGIDHIHRSNRADQIVESHELDAILATTTPRAALAIRLAAATGLRREDLVNMKWEHVKDSYITFPTGKSRGRKVVTVPIYGDGRAVIDTLKAEREALIKAGKVPSAYVLTTELGKPWRPDSVTQAFVREAKKLKIAKRLNDLRGTAITRFVIAGLTDEQVADIVGWELNRVRNIRKHYVDANKIALGIITKLENAERTG</sequence>
<dbReference type="GO" id="GO:0006310">
    <property type="term" value="P:DNA recombination"/>
    <property type="evidence" value="ECO:0007669"/>
    <property type="project" value="UniProtKB-KW"/>
</dbReference>
<dbReference type="PROSITE" id="PS51898">
    <property type="entry name" value="TYR_RECOMBINASE"/>
    <property type="match status" value="1"/>
</dbReference>
<evidence type="ECO:0000313" key="6">
    <source>
        <dbReference type="EMBL" id="QUD90586.1"/>
    </source>
</evidence>